<dbReference type="FunFam" id="3.40.605.10:FF:000004">
    <property type="entry name" value="Aldehyde dehydrogenase"/>
    <property type="match status" value="1"/>
</dbReference>
<evidence type="ECO:0000256" key="4">
    <source>
        <dbReference type="PIRNR" id="PIRNR036492"/>
    </source>
</evidence>
<dbReference type="RefSeq" id="XP_007691372.1">
    <property type="nucleotide sequence ID" value="XM_007693182.1"/>
</dbReference>
<dbReference type="GeneID" id="19126143"/>
<name>W6YX42_COCMI</name>
<dbReference type="eggNOG" id="KOG2456">
    <property type="taxonomic scope" value="Eukaryota"/>
</dbReference>
<dbReference type="HOGENOM" id="CLU_005391_3_1_1"/>
<dbReference type="SUPFAM" id="SSF53720">
    <property type="entry name" value="ALDH-like"/>
    <property type="match status" value="1"/>
</dbReference>
<dbReference type="GO" id="GO:0016117">
    <property type="term" value="P:carotenoid biosynthetic process"/>
    <property type="evidence" value="ECO:0007669"/>
    <property type="project" value="UniProtKB-KW"/>
</dbReference>
<keyword evidence="6" id="KW-0812">Transmembrane</keyword>
<evidence type="ECO:0000256" key="3">
    <source>
        <dbReference type="ARBA" id="ARBA00023002"/>
    </source>
</evidence>
<dbReference type="GO" id="GO:0004029">
    <property type="term" value="F:aldehyde dehydrogenase (NAD+) activity"/>
    <property type="evidence" value="ECO:0007669"/>
    <property type="project" value="TreeGrafter"/>
</dbReference>
<evidence type="ECO:0000256" key="6">
    <source>
        <dbReference type="SAM" id="Phobius"/>
    </source>
</evidence>
<sequence length="488" mass="53836">MANPKIATQNGHTTPESDFTAIHRELNDSFASGKTKSIQWRKWQLKQLWWMIEDNEREIHEALTSDLGRHEMENWATDFVGLKMDILDHINNAERLAATTPVPGSGILGFVSRARIRREPRGIVLVIGAWNFPFVLTLSPLVAAIAAGCCVVIKPSELATASERTMTFLIPRYMDQSCIRLVTGGPEETTRFLEHKFDYIFFTGSTKIARFVAAAAAKQLTPVTLELGGQCPAIVTKTADIELSVKRIALVKFANAGQICLTANHVLVDSAVHDAFVARLEHWTREFAHTGHICRIINQRNYDRLASLLDKSQGTIIRCGEAPPGDCRMAPVIITGVKPTDAIMSEELFGPICPVIACSTDDAIAMTNSLPKPLALYIFSSDKKETEYIQDRTISGGVTINETLFHAGVPNAPFGGVGESGMGSYHGKYGFQAFTHPRVVAEPPTWLDRFMGFRYPPFDVKNKSMVAVSNKGKFRRGETLQDQKIGSG</sequence>
<evidence type="ECO:0000313" key="9">
    <source>
        <dbReference type="Proteomes" id="UP000054032"/>
    </source>
</evidence>
<dbReference type="PANTHER" id="PTHR43570">
    <property type="entry name" value="ALDEHYDE DEHYDROGENASE"/>
    <property type="match status" value="1"/>
</dbReference>
<accession>W6YX42</accession>
<dbReference type="InterPro" id="IPR012394">
    <property type="entry name" value="Aldehyde_DH_NAD(P)"/>
</dbReference>
<dbReference type="Gene3D" id="3.40.605.10">
    <property type="entry name" value="Aldehyde Dehydrogenase, Chain A, domain 1"/>
    <property type="match status" value="1"/>
</dbReference>
<dbReference type="Proteomes" id="UP000054032">
    <property type="component" value="Unassembled WGS sequence"/>
</dbReference>
<reference evidence="8 9" key="1">
    <citation type="journal article" date="2013" name="PLoS Genet.">
        <title>Comparative genome structure, secondary metabolite, and effector coding capacity across Cochliobolus pathogens.</title>
        <authorList>
            <person name="Condon B.J."/>
            <person name="Leng Y."/>
            <person name="Wu D."/>
            <person name="Bushley K.E."/>
            <person name="Ohm R.A."/>
            <person name="Otillar R."/>
            <person name="Martin J."/>
            <person name="Schackwitz W."/>
            <person name="Grimwood J."/>
            <person name="MohdZainudin N."/>
            <person name="Xue C."/>
            <person name="Wang R."/>
            <person name="Manning V.A."/>
            <person name="Dhillon B."/>
            <person name="Tu Z.J."/>
            <person name="Steffenson B.J."/>
            <person name="Salamov A."/>
            <person name="Sun H."/>
            <person name="Lowry S."/>
            <person name="LaButti K."/>
            <person name="Han J."/>
            <person name="Copeland A."/>
            <person name="Lindquist E."/>
            <person name="Barry K."/>
            <person name="Schmutz J."/>
            <person name="Baker S.E."/>
            <person name="Ciuffetti L.M."/>
            <person name="Grigoriev I.V."/>
            <person name="Zhong S."/>
            <person name="Turgeon B.G."/>
        </authorList>
    </citation>
    <scope>NUCLEOTIDE SEQUENCE [LARGE SCALE GENOMIC DNA]</scope>
    <source>
        <strain evidence="8 9">ATCC 44560</strain>
    </source>
</reference>
<evidence type="ECO:0000256" key="1">
    <source>
        <dbReference type="ARBA" id="ARBA00009986"/>
    </source>
</evidence>
<proteinExistence type="inferred from homology"/>
<feature type="active site" evidence="5">
    <location>
        <position position="226"/>
    </location>
</feature>
<dbReference type="Gene3D" id="3.40.309.10">
    <property type="entry name" value="Aldehyde Dehydrogenase, Chain A, domain 2"/>
    <property type="match status" value="1"/>
</dbReference>
<keyword evidence="2" id="KW-0125">Carotenoid biosynthesis</keyword>
<keyword evidence="6" id="KW-1133">Transmembrane helix</keyword>
<keyword evidence="3 4" id="KW-0560">Oxidoreductase</keyword>
<feature type="domain" description="Aldehyde dehydrogenase" evidence="7">
    <location>
        <begin position="21"/>
        <end position="440"/>
    </location>
</feature>
<dbReference type="GO" id="GO:0006081">
    <property type="term" value="P:aldehyde metabolic process"/>
    <property type="evidence" value="ECO:0007669"/>
    <property type="project" value="InterPro"/>
</dbReference>
<evidence type="ECO:0000313" key="8">
    <source>
        <dbReference type="EMBL" id="EUC42110.1"/>
    </source>
</evidence>
<dbReference type="AlphaFoldDB" id="W6YX42"/>
<keyword evidence="6" id="KW-0472">Membrane</keyword>
<dbReference type="STRING" id="930090.W6YX42"/>
<dbReference type="GO" id="GO:0005737">
    <property type="term" value="C:cytoplasm"/>
    <property type="evidence" value="ECO:0007669"/>
    <property type="project" value="TreeGrafter"/>
</dbReference>
<evidence type="ECO:0000256" key="2">
    <source>
        <dbReference type="ARBA" id="ARBA00022746"/>
    </source>
</evidence>
<comment type="similarity">
    <text evidence="1 4">Belongs to the aldehyde dehydrogenase family.</text>
</comment>
<evidence type="ECO:0000256" key="5">
    <source>
        <dbReference type="PIRSR" id="PIRSR036492-1"/>
    </source>
</evidence>
<dbReference type="Pfam" id="PF00171">
    <property type="entry name" value="Aldedh"/>
    <property type="match status" value="1"/>
</dbReference>
<evidence type="ECO:0000259" key="7">
    <source>
        <dbReference type="Pfam" id="PF00171"/>
    </source>
</evidence>
<dbReference type="KEGG" id="bor:COCMIDRAFT_8285"/>
<dbReference type="InterPro" id="IPR016161">
    <property type="entry name" value="Ald_DH/histidinol_DH"/>
</dbReference>
<feature type="transmembrane region" description="Helical" evidence="6">
    <location>
        <begin position="123"/>
        <end position="147"/>
    </location>
</feature>
<dbReference type="EMBL" id="KI964073">
    <property type="protein sequence ID" value="EUC42110.1"/>
    <property type="molecule type" value="Genomic_DNA"/>
</dbReference>
<dbReference type="InterPro" id="IPR016163">
    <property type="entry name" value="Ald_DH_C"/>
</dbReference>
<protein>
    <recommendedName>
        <fullName evidence="4">Aldehyde dehydrogenase</fullName>
    </recommendedName>
</protein>
<dbReference type="OrthoDB" id="440325at2759"/>
<keyword evidence="9" id="KW-1185">Reference proteome</keyword>
<gene>
    <name evidence="8" type="ORF">COCMIDRAFT_8285</name>
</gene>
<organism evidence="8 9">
    <name type="scientific">Bipolaris oryzae ATCC 44560</name>
    <dbReference type="NCBI Taxonomy" id="930090"/>
    <lineage>
        <taxon>Eukaryota</taxon>
        <taxon>Fungi</taxon>
        <taxon>Dikarya</taxon>
        <taxon>Ascomycota</taxon>
        <taxon>Pezizomycotina</taxon>
        <taxon>Dothideomycetes</taxon>
        <taxon>Pleosporomycetidae</taxon>
        <taxon>Pleosporales</taxon>
        <taxon>Pleosporineae</taxon>
        <taxon>Pleosporaceae</taxon>
        <taxon>Bipolaris</taxon>
    </lineage>
</organism>
<dbReference type="InterPro" id="IPR015590">
    <property type="entry name" value="Aldehyde_DH_dom"/>
</dbReference>
<dbReference type="InterPro" id="IPR016162">
    <property type="entry name" value="Ald_DH_N"/>
</dbReference>
<dbReference type="PIRSF" id="PIRSF036492">
    <property type="entry name" value="ALDH"/>
    <property type="match status" value="1"/>
</dbReference>
<feature type="active site" evidence="5">
    <location>
        <position position="260"/>
    </location>
</feature>
<dbReference type="PANTHER" id="PTHR43570:SF16">
    <property type="entry name" value="ALDEHYDE DEHYDROGENASE TYPE III, ISOFORM Q"/>
    <property type="match status" value="1"/>
</dbReference>